<dbReference type="CDD" id="cd00488">
    <property type="entry name" value="PCD_DCoH"/>
    <property type="match status" value="1"/>
</dbReference>
<protein>
    <recommendedName>
        <fullName evidence="4">Putative pterin-4-alpha-carbinolamine dehydratase</fullName>
        <ecNumber evidence="3">4.2.1.96</ecNumber>
    </recommendedName>
</protein>
<feature type="region of interest" description="Disordered" evidence="6">
    <location>
        <begin position="1"/>
        <end position="21"/>
    </location>
</feature>
<organism evidence="7 8">
    <name type="scientific">Sediminivirga luteola</name>
    <dbReference type="NCBI Taxonomy" id="1774748"/>
    <lineage>
        <taxon>Bacteria</taxon>
        <taxon>Bacillati</taxon>
        <taxon>Actinomycetota</taxon>
        <taxon>Actinomycetes</taxon>
        <taxon>Micrococcales</taxon>
        <taxon>Brevibacteriaceae</taxon>
        <taxon>Sediminivirga</taxon>
    </lineage>
</organism>
<evidence type="ECO:0000256" key="2">
    <source>
        <dbReference type="ARBA" id="ARBA00006472"/>
    </source>
</evidence>
<evidence type="ECO:0000256" key="3">
    <source>
        <dbReference type="ARBA" id="ARBA00013252"/>
    </source>
</evidence>
<comment type="caution">
    <text evidence="7">The sequence shown here is derived from an EMBL/GenBank/DDBJ whole genome shotgun (WGS) entry which is preliminary data.</text>
</comment>
<dbReference type="Gene3D" id="3.30.1360.20">
    <property type="entry name" value="Transcriptional coactivator/pterin dehydratase"/>
    <property type="match status" value="1"/>
</dbReference>
<dbReference type="Pfam" id="PF01329">
    <property type="entry name" value="Pterin_4a"/>
    <property type="match status" value="1"/>
</dbReference>
<dbReference type="InterPro" id="IPR036428">
    <property type="entry name" value="PCD_sf"/>
</dbReference>
<dbReference type="AlphaFoldDB" id="A0A8J2XJR7"/>
<evidence type="ECO:0000256" key="5">
    <source>
        <dbReference type="ARBA" id="ARBA00023239"/>
    </source>
</evidence>
<dbReference type="GO" id="GO:0008124">
    <property type="term" value="F:4-alpha-hydroxytetrahydrobiopterin dehydratase activity"/>
    <property type="evidence" value="ECO:0007669"/>
    <property type="project" value="UniProtKB-EC"/>
</dbReference>
<dbReference type="SUPFAM" id="SSF55248">
    <property type="entry name" value="PCD-like"/>
    <property type="match status" value="1"/>
</dbReference>
<reference evidence="7" key="2">
    <citation type="submission" date="2020-09" db="EMBL/GenBank/DDBJ databases">
        <authorList>
            <person name="Sun Q."/>
            <person name="Zhou Y."/>
        </authorList>
    </citation>
    <scope>NUCLEOTIDE SEQUENCE</scope>
    <source>
        <strain evidence="7">CGMCC 1.12785</strain>
    </source>
</reference>
<feature type="compositionally biased region" description="Basic and acidic residues" evidence="6">
    <location>
        <begin position="1"/>
        <end position="19"/>
    </location>
</feature>
<evidence type="ECO:0000256" key="1">
    <source>
        <dbReference type="ARBA" id="ARBA00001554"/>
    </source>
</evidence>
<dbReference type="EC" id="4.2.1.96" evidence="3"/>
<evidence type="ECO:0000256" key="4">
    <source>
        <dbReference type="ARBA" id="ARBA00021735"/>
    </source>
</evidence>
<evidence type="ECO:0000313" key="8">
    <source>
        <dbReference type="Proteomes" id="UP000616114"/>
    </source>
</evidence>
<dbReference type="GO" id="GO:0006729">
    <property type="term" value="P:tetrahydrobiopterin biosynthetic process"/>
    <property type="evidence" value="ECO:0007669"/>
    <property type="project" value="InterPro"/>
</dbReference>
<accession>A0A8J2XJR7</accession>
<keyword evidence="5" id="KW-0456">Lyase</keyword>
<evidence type="ECO:0000313" key="7">
    <source>
        <dbReference type="EMBL" id="GGA08019.1"/>
    </source>
</evidence>
<sequence>MTGDAHEADETAPTSREDLDAAGLHDWAVQAGMLRTRLATGDFATGLRLVNRIGAAAEAAGHHPDVDLRYPHVDIGLISHDAGKLTARDTSLAREVSAIAAEEGIGAAPPED</sequence>
<dbReference type="RefSeq" id="WP_188549687.1">
    <property type="nucleotide sequence ID" value="NZ_BMFY01000003.1"/>
</dbReference>
<evidence type="ECO:0000256" key="6">
    <source>
        <dbReference type="SAM" id="MobiDB-lite"/>
    </source>
</evidence>
<comment type="similarity">
    <text evidence="2">Belongs to the pterin-4-alpha-carbinolamine dehydratase family.</text>
</comment>
<name>A0A8J2XJR7_9MICO</name>
<reference evidence="7" key="1">
    <citation type="journal article" date="2014" name="Int. J. Syst. Evol. Microbiol.">
        <title>Complete genome sequence of Corynebacterium casei LMG S-19264T (=DSM 44701T), isolated from a smear-ripened cheese.</title>
        <authorList>
            <consortium name="US DOE Joint Genome Institute (JGI-PGF)"/>
            <person name="Walter F."/>
            <person name="Albersmeier A."/>
            <person name="Kalinowski J."/>
            <person name="Ruckert C."/>
        </authorList>
    </citation>
    <scope>NUCLEOTIDE SEQUENCE</scope>
    <source>
        <strain evidence="7">CGMCC 1.12785</strain>
    </source>
</reference>
<keyword evidence="8" id="KW-1185">Reference proteome</keyword>
<comment type="catalytic activity">
    <reaction evidence="1">
        <text>(4aS,6R)-4a-hydroxy-L-erythro-5,6,7,8-tetrahydrobiopterin = (6R)-L-erythro-6,7-dihydrobiopterin + H2O</text>
        <dbReference type="Rhea" id="RHEA:11920"/>
        <dbReference type="ChEBI" id="CHEBI:15377"/>
        <dbReference type="ChEBI" id="CHEBI:15642"/>
        <dbReference type="ChEBI" id="CHEBI:43120"/>
        <dbReference type="EC" id="4.2.1.96"/>
    </reaction>
</comment>
<proteinExistence type="inferred from homology"/>
<gene>
    <name evidence="7" type="ORF">GCM10011333_08540</name>
</gene>
<dbReference type="PANTHER" id="PTHR12599:SF0">
    <property type="entry name" value="PTERIN-4-ALPHA-CARBINOLAMINE DEHYDRATASE"/>
    <property type="match status" value="1"/>
</dbReference>
<dbReference type="Proteomes" id="UP000616114">
    <property type="component" value="Unassembled WGS sequence"/>
</dbReference>
<dbReference type="PANTHER" id="PTHR12599">
    <property type="entry name" value="PTERIN-4-ALPHA-CARBINOLAMINE DEHYDRATASE"/>
    <property type="match status" value="1"/>
</dbReference>
<dbReference type="EMBL" id="BMFY01000003">
    <property type="protein sequence ID" value="GGA08019.1"/>
    <property type="molecule type" value="Genomic_DNA"/>
</dbReference>
<dbReference type="InterPro" id="IPR001533">
    <property type="entry name" value="Pterin_deHydtase"/>
</dbReference>